<gene>
    <name evidence="2" type="ORF">LCGC14_1305560</name>
</gene>
<feature type="region of interest" description="Disordered" evidence="1">
    <location>
        <begin position="1"/>
        <end position="26"/>
    </location>
</feature>
<comment type="caution">
    <text evidence="2">The sequence shown here is derived from an EMBL/GenBank/DDBJ whole genome shotgun (WGS) entry which is preliminary data.</text>
</comment>
<evidence type="ECO:0000313" key="2">
    <source>
        <dbReference type="EMBL" id="KKM83821.1"/>
    </source>
</evidence>
<evidence type="ECO:0000256" key="1">
    <source>
        <dbReference type="SAM" id="MobiDB-lite"/>
    </source>
</evidence>
<protein>
    <submittedName>
        <fullName evidence="2">Uncharacterized protein</fullName>
    </submittedName>
</protein>
<feature type="compositionally biased region" description="Basic and acidic residues" evidence="1">
    <location>
        <begin position="12"/>
        <end position="21"/>
    </location>
</feature>
<dbReference type="EMBL" id="LAZR01007660">
    <property type="protein sequence ID" value="KKM83821.1"/>
    <property type="molecule type" value="Genomic_DNA"/>
</dbReference>
<dbReference type="AlphaFoldDB" id="A0A0F9L8R6"/>
<feature type="compositionally biased region" description="Basic residues" evidence="1">
    <location>
        <begin position="1"/>
        <end position="11"/>
    </location>
</feature>
<sequence length="112" mass="13534">MSRTTHARKKRIDMAARERQREKRKRREEKFILCLLVVGPPPKMGLTLSEFEQWKCSVRDYWLRLHIATDPPMNSNTPYQFYNSFMKWYDREKREAQKMPDIATKVKLTQAV</sequence>
<accession>A0A0F9L8R6</accession>
<name>A0A0F9L8R6_9ZZZZ</name>
<organism evidence="2">
    <name type="scientific">marine sediment metagenome</name>
    <dbReference type="NCBI Taxonomy" id="412755"/>
    <lineage>
        <taxon>unclassified sequences</taxon>
        <taxon>metagenomes</taxon>
        <taxon>ecological metagenomes</taxon>
    </lineage>
</organism>
<reference evidence="2" key="1">
    <citation type="journal article" date="2015" name="Nature">
        <title>Complex archaea that bridge the gap between prokaryotes and eukaryotes.</title>
        <authorList>
            <person name="Spang A."/>
            <person name="Saw J.H."/>
            <person name="Jorgensen S.L."/>
            <person name="Zaremba-Niedzwiedzka K."/>
            <person name="Martijn J."/>
            <person name="Lind A.E."/>
            <person name="van Eijk R."/>
            <person name="Schleper C."/>
            <person name="Guy L."/>
            <person name="Ettema T.J."/>
        </authorList>
    </citation>
    <scope>NUCLEOTIDE SEQUENCE</scope>
</reference>
<proteinExistence type="predicted"/>